<evidence type="ECO:0000313" key="4">
    <source>
        <dbReference type="EMBL" id="KAJ0405948.1"/>
    </source>
</evidence>
<feature type="compositionally biased region" description="Basic and acidic residues" evidence="1">
    <location>
        <begin position="1"/>
        <end position="10"/>
    </location>
</feature>
<feature type="compositionally biased region" description="Basic and acidic residues" evidence="1">
    <location>
        <begin position="176"/>
        <end position="185"/>
    </location>
</feature>
<organism evidence="4 5">
    <name type="scientific">Pythium insidiosum</name>
    <name type="common">Pythiosis disease agent</name>
    <dbReference type="NCBI Taxonomy" id="114742"/>
    <lineage>
        <taxon>Eukaryota</taxon>
        <taxon>Sar</taxon>
        <taxon>Stramenopiles</taxon>
        <taxon>Oomycota</taxon>
        <taxon>Peronosporomycetes</taxon>
        <taxon>Pythiales</taxon>
        <taxon>Pythiaceae</taxon>
        <taxon>Pythium</taxon>
    </lineage>
</organism>
<dbReference type="PROSITE" id="PS50330">
    <property type="entry name" value="UIM"/>
    <property type="match status" value="1"/>
</dbReference>
<sequence>MRLNDVDAGHQRHGAGRTPLPLGRKERGAFDWLIPFIPPFLRVNRETREMLQSWITRATRRETLRQAAHSLFHVLRSHGVSLVLYGSLASLWIASLYWIHREAHEFAGSFVILSGFVALGLHLLRGGDGQRDGLSAYSVFNKHGQRMMGSLSAEQFENEIRHRQREPGDDAEIDSDASRQRVHADDDADDADLLLALQLSLQEKKREERRARRTRRR</sequence>
<keyword evidence="2" id="KW-0472">Membrane</keyword>
<proteinExistence type="predicted"/>
<name>A0AAD5Q955_PYTIN</name>
<feature type="domain" description="SAYSvFN" evidence="3">
    <location>
        <begin position="90"/>
        <end position="160"/>
    </location>
</feature>
<dbReference type="AlphaFoldDB" id="A0AAD5Q955"/>
<feature type="region of interest" description="Disordered" evidence="1">
    <location>
        <begin position="1"/>
        <end position="21"/>
    </location>
</feature>
<keyword evidence="5" id="KW-1185">Reference proteome</keyword>
<dbReference type="Proteomes" id="UP001209570">
    <property type="component" value="Unassembled WGS sequence"/>
</dbReference>
<reference evidence="4" key="1">
    <citation type="submission" date="2021-12" db="EMBL/GenBank/DDBJ databases">
        <title>Prjna785345.</title>
        <authorList>
            <person name="Rujirawat T."/>
            <person name="Krajaejun T."/>
        </authorList>
    </citation>
    <scope>NUCLEOTIDE SEQUENCE</scope>
    <source>
        <strain evidence="4">Pi057C3</strain>
    </source>
</reference>
<feature type="transmembrane region" description="Helical" evidence="2">
    <location>
        <begin position="106"/>
        <end position="124"/>
    </location>
</feature>
<evidence type="ECO:0000313" key="5">
    <source>
        <dbReference type="Proteomes" id="UP001209570"/>
    </source>
</evidence>
<dbReference type="InterPro" id="IPR019387">
    <property type="entry name" value="SAYSvFN_dom"/>
</dbReference>
<keyword evidence="2" id="KW-1133">Transmembrane helix</keyword>
<dbReference type="InterPro" id="IPR039159">
    <property type="entry name" value="SAYSD1"/>
</dbReference>
<dbReference type="Pfam" id="PF10260">
    <property type="entry name" value="SAYSvFN"/>
    <property type="match status" value="1"/>
</dbReference>
<evidence type="ECO:0000256" key="2">
    <source>
        <dbReference type="SAM" id="Phobius"/>
    </source>
</evidence>
<dbReference type="PANTHER" id="PTHR13527">
    <property type="entry name" value="SAYSVFN DOMAIN-CONTAINING PROTEIN 1"/>
    <property type="match status" value="1"/>
</dbReference>
<dbReference type="InterPro" id="IPR003903">
    <property type="entry name" value="UIM_dom"/>
</dbReference>
<evidence type="ECO:0000256" key="1">
    <source>
        <dbReference type="SAM" id="MobiDB-lite"/>
    </source>
</evidence>
<gene>
    <name evidence="4" type="ORF">P43SY_005514</name>
</gene>
<evidence type="ECO:0000259" key="3">
    <source>
        <dbReference type="Pfam" id="PF10260"/>
    </source>
</evidence>
<feature type="region of interest" description="Disordered" evidence="1">
    <location>
        <begin position="163"/>
        <end position="185"/>
    </location>
</feature>
<dbReference type="PANTHER" id="PTHR13527:SF0">
    <property type="entry name" value="SAYSVFN DOMAIN-CONTAINING PROTEIN 1"/>
    <property type="match status" value="1"/>
</dbReference>
<comment type="caution">
    <text evidence="4">The sequence shown here is derived from an EMBL/GenBank/DDBJ whole genome shotgun (WGS) entry which is preliminary data.</text>
</comment>
<accession>A0AAD5Q955</accession>
<keyword evidence="2" id="KW-0812">Transmembrane</keyword>
<feature type="transmembrane region" description="Helical" evidence="2">
    <location>
        <begin position="82"/>
        <end position="100"/>
    </location>
</feature>
<dbReference type="EMBL" id="JAKCXM010000038">
    <property type="protein sequence ID" value="KAJ0405948.1"/>
    <property type="molecule type" value="Genomic_DNA"/>
</dbReference>
<protein>
    <recommendedName>
        <fullName evidence="3">SAYSvFN domain-containing protein</fullName>
    </recommendedName>
</protein>